<dbReference type="EMBL" id="VICE01000064">
    <property type="protein sequence ID" value="TQD46615.1"/>
    <property type="molecule type" value="Genomic_DNA"/>
</dbReference>
<evidence type="ECO:0008006" key="4">
    <source>
        <dbReference type="Google" id="ProtNLM"/>
    </source>
</evidence>
<feature type="transmembrane region" description="Helical" evidence="1">
    <location>
        <begin position="12"/>
        <end position="31"/>
    </location>
</feature>
<organism evidence="2 3">
    <name type="scientific">Marilutibacter aestuarii</name>
    <dbReference type="NCBI Taxonomy" id="1706195"/>
    <lineage>
        <taxon>Bacteria</taxon>
        <taxon>Pseudomonadati</taxon>
        <taxon>Pseudomonadota</taxon>
        <taxon>Gammaproteobacteria</taxon>
        <taxon>Lysobacterales</taxon>
        <taxon>Lysobacteraceae</taxon>
        <taxon>Marilutibacter</taxon>
    </lineage>
</organism>
<keyword evidence="1" id="KW-0472">Membrane</keyword>
<comment type="caution">
    <text evidence="2">The sequence shown here is derived from an EMBL/GenBank/DDBJ whole genome shotgun (WGS) entry which is preliminary data.</text>
</comment>
<feature type="transmembrane region" description="Helical" evidence="1">
    <location>
        <begin position="43"/>
        <end position="63"/>
    </location>
</feature>
<evidence type="ECO:0000313" key="2">
    <source>
        <dbReference type="EMBL" id="TQD46615.1"/>
    </source>
</evidence>
<keyword evidence="1" id="KW-0812">Transmembrane</keyword>
<accession>A0A508AHJ9</accession>
<evidence type="ECO:0000313" key="3">
    <source>
        <dbReference type="Proteomes" id="UP000318212"/>
    </source>
</evidence>
<keyword evidence="3" id="KW-1185">Reference proteome</keyword>
<gene>
    <name evidence="2" type="ORF">FKV25_06560</name>
</gene>
<dbReference type="AlphaFoldDB" id="A0A508AHJ9"/>
<reference evidence="2 3" key="1">
    <citation type="submission" date="2019-06" db="EMBL/GenBank/DDBJ databases">
        <title>Lysobacter alkalisoli sp. nov. isolated from saline soil.</title>
        <authorList>
            <person name="Sun J.-Q."/>
            <person name="Xu L."/>
        </authorList>
    </citation>
    <scope>NUCLEOTIDE SEQUENCE [LARGE SCALE GENOMIC DNA]</scope>
    <source>
        <strain evidence="2 3">JCM 31130</strain>
    </source>
</reference>
<dbReference type="Proteomes" id="UP000318212">
    <property type="component" value="Unassembled WGS sequence"/>
</dbReference>
<keyword evidence="1" id="KW-1133">Transmembrane helix</keyword>
<name>A0A508AHJ9_9GAMM</name>
<proteinExistence type="predicted"/>
<protein>
    <recommendedName>
        <fullName evidence="4">DUF4175 domain-containing protein</fullName>
    </recommendedName>
</protein>
<sequence>MAERVSNKEIVIGAAKALPWLLLLFVVCAIARNRLQTLNLDWLNPFLGFLFFVGGALIIKRFLGAVLSRLQDEG</sequence>
<evidence type="ECO:0000256" key="1">
    <source>
        <dbReference type="SAM" id="Phobius"/>
    </source>
</evidence>